<organism evidence="1 2">
    <name type="scientific">Enterococcus alishanensis</name>
    <dbReference type="NCBI Taxonomy" id="1303817"/>
    <lineage>
        <taxon>Bacteria</taxon>
        <taxon>Bacillati</taxon>
        <taxon>Bacillota</taxon>
        <taxon>Bacilli</taxon>
        <taxon>Lactobacillales</taxon>
        <taxon>Enterococcaceae</taxon>
        <taxon>Enterococcus</taxon>
    </lineage>
</organism>
<gene>
    <name evidence="1" type="ORF">KUA55_06060</name>
</gene>
<evidence type="ECO:0000313" key="1">
    <source>
        <dbReference type="EMBL" id="MBV7390238.1"/>
    </source>
</evidence>
<dbReference type="RefSeq" id="WP_218325287.1">
    <property type="nucleotide sequence ID" value="NZ_JAHUZB010000002.1"/>
</dbReference>
<evidence type="ECO:0000313" key="2">
    <source>
        <dbReference type="Proteomes" id="UP000774130"/>
    </source>
</evidence>
<sequence>MEETIFFNLGNALASSKDEKELIRTAQIEEDRRKNLKGKLIIVHDEQNNEHLLFNLDDQVPQEKATFSYKIKDQ</sequence>
<accession>A0ABS6TBF9</accession>
<comment type="caution">
    <text evidence="1">The sequence shown here is derived from an EMBL/GenBank/DDBJ whole genome shotgun (WGS) entry which is preliminary data.</text>
</comment>
<protein>
    <submittedName>
        <fullName evidence="1">Uncharacterized protein</fullName>
    </submittedName>
</protein>
<name>A0ABS6TBF9_9ENTE</name>
<dbReference type="EMBL" id="JAHUZB010000002">
    <property type="protein sequence ID" value="MBV7390238.1"/>
    <property type="molecule type" value="Genomic_DNA"/>
</dbReference>
<proteinExistence type="predicted"/>
<dbReference type="Proteomes" id="UP000774130">
    <property type="component" value="Unassembled WGS sequence"/>
</dbReference>
<reference evidence="1 2" key="1">
    <citation type="submission" date="2021-06" db="EMBL/GenBank/DDBJ databases">
        <title>Enterococcus alishanensis sp. nov., a novel lactic acid bacterium isolated from fresh coffee beans.</title>
        <authorList>
            <person name="Chen Y.-S."/>
        </authorList>
    </citation>
    <scope>NUCLEOTIDE SEQUENCE [LARGE SCALE GENOMIC DNA]</scope>
    <source>
        <strain evidence="1 2">ALS3</strain>
    </source>
</reference>
<keyword evidence="2" id="KW-1185">Reference proteome</keyword>